<dbReference type="EC" id="2.7.7.108" evidence="8"/>
<keyword evidence="10" id="KW-1185">Reference proteome</keyword>
<evidence type="ECO:0000256" key="6">
    <source>
        <dbReference type="ARBA" id="ARBA00022840"/>
    </source>
</evidence>
<comment type="function">
    <text evidence="8">Nucleotidyltransferase involved in the post-translational modification of proteins. It can catalyze the addition of adenosine monophosphate (AMP) or uridine monophosphate (UMP) to a protein, resulting in modifications known as AMPylation and UMPylation.</text>
</comment>
<comment type="catalytic activity">
    <reaction evidence="8">
        <text>L-seryl-[protein] + ATP = 3-O-(5'-adenylyl)-L-seryl-[protein] + diphosphate</text>
        <dbReference type="Rhea" id="RHEA:58120"/>
        <dbReference type="Rhea" id="RHEA-COMP:9863"/>
        <dbReference type="Rhea" id="RHEA-COMP:15073"/>
        <dbReference type="ChEBI" id="CHEBI:29999"/>
        <dbReference type="ChEBI" id="CHEBI:30616"/>
        <dbReference type="ChEBI" id="CHEBI:33019"/>
        <dbReference type="ChEBI" id="CHEBI:142516"/>
        <dbReference type="EC" id="2.7.7.108"/>
    </reaction>
</comment>
<dbReference type="eggNOG" id="COG0397">
    <property type="taxonomic scope" value="Bacteria"/>
</dbReference>
<dbReference type="EMBL" id="AFNV02000009">
    <property type="protein sequence ID" value="ERJ19426.1"/>
    <property type="molecule type" value="Genomic_DNA"/>
</dbReference>
<comment type="catalytic activity">
    <reaction evidence="8">
        <text>L-tyrosyl-[protein] + ATP = O-(5'-adenylyl)-L-tyrosyl-[protein] + diphosphate</text>
        <dbReference type="Rhea" id="RHEA:54288"/>
        <dbReference type="Rhea" id="RHEA-COMP:10136"/>
        <dbReference type="Rhea" id="RHEA-COMP:13846"/>
        <dbReference type="ChEBI" id="CHEBI:30616"/>
        <dbReference type="ChEBI" id="CHEBI:33019"/>
        <dbReference type="ChEBI" id="CHEBI:46858"/>
        <dbReference type="ChEBI" id="CHEBI:83624"/>
        <dbReference type="EC" id="2.7.7.108"/>
    </reaction>
</comment>
<feature type="binding site" evidence="8">
    <location>
        <position position="265"/>
    </location>
    <ligand>
        <name>Mg(2+)</name>
        <dbReference type="ChEBI" id="CHEBI:18420"/>
    </ligand>
</feature>
<evidence type="ECO:0000313" key="9">
    <source>
        <dbReference type="EMBL" id="ERJ19426.1"/>
    </source>
</evidence>
<dbReference type="GO" id="GO:0005524">
    <property type="term" value="F:ATP binding"/>
    <property type="evidence" value="ECO:0007669"/>
    <property type="project" value="UniProtKB-UniRule"/>
</dbReference>
<feature type="binding site" evidence="8">
    <location>
        <position position="93"/>
    </location>
    <ligand>
        <name>ATP</name>
        <dbReference type="ChEBI" id="CHEBI:30616"/>
    </ligand>
</feature>
<comment type="catalytic activity">
    <reaction evidence="8">
        <text>L-tyrosyl-[protein] + UTP = O-(5'-uridylyl)-L-tyrosyl-[protein] + diphosphate</text>
        <dbReference type="Rhea" id="RHEA:83887"/>
        <dbReference type="Rhea" id="RHEA-COMP:10136"/>
        <dbReference type="Rhea" id="RHEA-COMP:20238"/>
        <dbReference type="ChEBI" id="CHEBI:33019"/>
        <dbReference type="ChEBI" id="CHEBI:46398"/>
        <dbReference type="ChEBI" id="CHEBI:46858"/>
        <dbReference type="ChEBI" id="CHEBI:90602"/>
    </reaction>
</comment>
<keyword evidence="4 8" id="KW-0479">Metal-binding</keyword>
<keyword evidence="7 8" id="KW-0460">Magnesium</keyword>
<dbReference type="GO" id="GO:0000287">
    <property type="term" value="F:magnesium ion binding"/>
    <property type="evidence" value="ECO:0007669"/>
    <property type="project" value="UniProtKB-UniRule"/>
</dbReference>
<feature type="binding site" evidence="8">
    <location>
        <position position="265"/>
    </location>
    <ligand>
        <name>ATP</name>
        <dbReference type="ChEBI" id="CHEBI:30616"/>
    </ligand>
</feature>
<evidence type="ECO:0000256" key="1">
    <source>
        <dbReference type="ARBA" id="ARBA00009747"/>
    </source>
</evidence>
<dbReference type="PANTHER" id="PTHR32057">
    <property type="entry name" value="PROTEIN ADENYLYLTRANSFERASE SELO, MITOCHONDRIAL"/>
    <property type="match status" value="1"/>
</dbReference>
<keyword evidence="3 8" id="KW-0548">Nucleotidyltransferase</keyword>
<feature type="binding site" evidence="8">
    <location>
        <position position="256"/>
    </location>
    <ligand>
        <name>Mg(2+)</name>
        <dbReference type="ChEBI" id="CHEBI:18420"/>
    </ligand>
</feature>
<dbReference type="Pfam" id="PF02696">
    <property type="entry name" value="SelO"/>
    <property type="match status" value="1"/>
</dbReference>
<reference evidence="9 10" key="2">
    <citation type="journal article" date="2013" name="PLoS ONE">
        <title>INDIGO - INtegrated Data Warehouse of MIcrobial GenOmes with Examples from the Red Sea Extremophiles.</title>
        <authorList>
            <person name="Alam I."/>
            <person name="Antunes A."/>
            <person name="Kamau A.A."/>
            <person name="Ba Alawi W."/>
            <person name="Kalkatawi M."/>
            <person name="Stingl U."/>
            <person name="Bajic V.B."/>
        </authorList>
    </citation>
    <scope>NUCLEOTIDE SEQUENCE [LARGE SCALE GENOMIC DNA]</scope>
    <source>
        <strain evidence="9 10">E1L3A</strain>
    </source>
</reference>
<keyword evidence="5 8" id="KW-0547">Nucleotide-binding</keyword>
<dbReference type="GO" id="GO:0030145">
    <property type="term" value="F:manganese ion binding"/>
    <property type="evidence" value="ECO:0007669"/>
    <property type="project" value="UniProtKB-UniRule"/>
</dbReference>
<dbReference type="OrthoDB" id="9776281at2"/>
<feature type="binding site" evidence="8">
    <location>
        <position position="186"/>
    </location>
    <ligand>
        <name>ATP</name>
        <dbReference type="ChEBI" id="CHEBI:30616"/>
    </ligand>
</feature>
<comment type="cofactor">
    <cofactor evidence="8">
        <name>Mg(2+)</name>
        <dbReference type="ChEBI" id="CHEBI:18420"/>
    </cofactor>
    <cofactor evidence="8">
        <name>Mn(2+)</name>
        <dbReference type="ChEBI" id="CHEBI:29035"/>
    </cofactor>
</comment>
<comment type="catalytic activity">
    <reaction evidence="8">
        <text>L-threonyl-[protein] + ATP = 3-O-(5'-adenylyl)-L-threonyl-[protein] + diphosphate</text>
        <dbReference type="Rhea" id="RHEA:54292"/>
        <dbReference type="Rhea" id="RHEA-COMP:11060"/>
        <dbReference type="Rhea" id="RHEA-COMP:13847"/>
        <dbReference type="ChEBI" id="CHEBI:30013"/>
        <dbReference type="ChEBI" id="CHEBI:30616"/>
        <dbReference type="ChEBI" id="CHEBI:33019"/>
        <dbReference type="ChEBI" id="CHEBI:138113"/>
        <dbReference type="EC" id="2.7.7.108"/>
    </reaction>
</comment>
<feature type="binding site" evidence="8">
    <location>
        <position position="179"/>
    </location>
    <ligand>
        <name>ATP</name>
        <dbReference type="ChEBI" id="CHEBI:30616"/>
    </ligand>
</feature>
<feature type="binding site" evidence="8">
    <location>
        <position position="129"/>
    </location>
    <ligand>
        <name>ATP</name>
        <dbReference type="ChEBI" id="CHEBI:30616"/>
    </ligand>
</feature>
<dbReference type="GO" id="GO:0070733">
    <property type="term" value="F:AMPylase activity"/>
    <property type="evidence" value="ECO:0007669"/>
    <property type="project" value="UniProtKB-EC"/>
</dbReference>
<dbReference type="HAMAP" id="MF_00692">
    <property type="entry name" value="SelO"/>
    <property type="match status" value="1"/>
</dbReference>
<dbReference type="InterPro" id="IPR003846">
    <property type="entry name" value="SelO"/>
</dbReference>
<proteinExistence type="inferred from homology"/>
<accession>U2E6P0</accession>
<dbReference type="EC" id="2.7.7.-" evidence="8"/>
<dbReference type="RefSeq" id="WP_006915585.1">
    <property type="nucleotide sequence ID" value="NZ_AFNV02000009.1"/>
</dbReference>
<dbReference type="STRING" id="1033802.SSPSH_001494"/>
<protein>
    <recommendedName>
        <fullName evidence="8">Protein nucleotidyltransferase YdiU</fullName>
        <ecNumber evidence="8">2.7.7.-</ecNumber>
    </recommendedName>
    <alternativeName>
        <fullName evidence="8">Protein adenylyltransferase YdiU</fullName>
        <ecNumber evidence="8">2.7.7.108</ecNumber>
    </alternativeName>
    <alternativeName>
        <fullName evidence="8">Protein uridylyltransferase YdiU</fullName>
        <ecNumber evidence="8">2.7.7.-</ecNumber>
    </alternativeName>
</protein>
<dbReference type="Proteomes" id="UP000006242">
    <property type="component" value="Unassembled WGS sequence"/>
</dbReference>
<keyword evidence="6 8" id="KW-0067">ATP-binding</keyword>
<evidence type="ECO:0000256" key="4">
    <source>
        <dbReference type="ARBA" id="ARBA00022723"/>
    </source>
</evidence>
<organism evidence="9 10">
    <name type="scientific">Salinisphaera shabanensis E1L3A</name>
    <dbReference type="NCBI Taxonomy" id="1033802"/>
    <lineage>
        <taxon>Bacteria</taxon>
        <taxon>Pseudomonadati</taxon>
        <taxon>Pseudomonadota</taxon>
        <taxon>Gammaproteobacteria</taxon>
        <taxon>Salinisphaerales</taxon>
        <taxon>Salinisphaeraceae</taxon>
        <taxon>Salinisphaera</taxon>
    </lineage>
</organism>
<comment type="caution">
    <text evidence="9">The sequence shown here is derived from an EMBL/GenBank/DDBJ whole genome shotgun (WGS) entry which is preliminary data.</text>
</comment>
<evidence type="ECO:0000256" key="5">
    <source>
        <dbReference type="ARBA" id="ARBA00022741"/>
    </source>
</evidence>
<dbReference type="NCBIfam" id="NF000658">
    <property type="entry name" value="PRK00029.1"/>
    <property type="match status" value="1"/>
</dbReference>
<keyword evidence="8" id="KW-0464">Manganese</keyword>
<reference evidence="9 10" key="1">
    <citation type="journal article" date="2011" name="J. Bacteriol.">
        <title>Genome sequence of Salinisphaera shabanensis, a gammaproteobacterium from the harsh, variable environment of the brine-seawater interface of the Shaban Deep in the Red Sea.</title>
        <authorList>
            <person name="Antunes A."/>
            <person name="Alam I."/>
            <person name="Bajic V.B."/>
            <person name="Stingl U."/>
        </authorList>
    </citation>
    <scope>NUCLEOTIDE SEQUENCE [LARGE SCALE GENOMIC DNA]</scope>
    <source>
        <strain evidence="9 10">E1L3A</strain>
    </source>
</reference>
<keyword evidence="2 8" id="KW-0808">Transferase</keyword>
<comment type="similarity">
    <text evidence="1 8">Belongs to the SELO family.</text>
</comment>
<comment type="catalytic activity">
    <reaction evidence="8">
        <text>L-seryl-[protein] + UTP = O-(5'-uridylyl)-L-seryl-[protein] + diphosphate</text>
        <dbReference type="Rhea" id="RHEA:64604"/>
        <dbReference type="Rhea" id="RHEA-COMP:9863"/>
        <dbReference type="Rhea" id="RHEA-COMP:16635"/>
        <dbReference type="ChEBI" id="CHEBI:29999"/>
        <dbReference type="ChEBI" id="CHEBI:33019"/>
        <dbReference type="ChEBI" id="CHEBI:46398"/>
        <dbReference type="ChEBI" id="CHEBI:156051"/>
    </reaction>
</comment>
<sequence>MTETATAEPFTLDNTYARLPGEFYAHAAPTAVAAPRLLRLNRPLADQLGLDAQALEGSAGVEILSGNRVPKGAEPLAMAYAGHQFGNFSPTLGDGRAVLLGEITDRNGARRDIQLKGAGPTPFSSRGDGRAALGPVIREYVVSEGMAGLGIPTTRALAMVATGESVFRMGAEPGGVLTRVAASHVRVGTFEYFSRRGNKDAVRALADYVIERHYPNVADAENPYQALLEEVAERTADLIAQWLLVGFIHGVMNTDNVSIAGETIDYGPCAFMDAYNPATVYSSIDRGGRYAYNQQPGIGQWNLARFAEGLLPILDEDETQAVAQAQAVLERYIKRFETTYYDGLAAKIGLQERREGDADLAYELLECMTEQGADFTLTFRHLADLGQDSDERDDAVRTLFDDSAGFDRWAERWRQRLAADTRDDAARRAAMRAVNPAYIPRNHRIQQAIDAAEAGDYQPLDELLTVVAKPFDDHPELTGYARPPKPEEVVERTFCGT</sequence>
<name>U2E6P0_9GAMM</name>
<comment type="catalytic activity">
    <reaction evidence="8">
        <text>L-histidyl-[protein] + UTP = N(tele)-(5'-uridylyl)-L-histidyl-[protein] + diphosphate</text>
        <dbReference type="Rhea" id="RHEA:83891"/>
        <dbReference type="Rhea" id="RHEA-COMP:9745"/>
        <dbReference type="Rhea" id="RHEA-COMP:20239"/>
        <dbReference type="ChEBI" id="CHEBI:29979"/>
        <dbReference type="ChEBI" id="CHEBI:33019"/>
        <dbReference type="ChEBI" id="CHEBI:46398"/>
        <dbReference type="ChEBI" id="CHEBI:233474"/>
    </reaction>
</comment>
<evidence type="ECO:0000313" key="10">
    <source>
        <dbReference type="Proteomes" id="UP000006242"/>
    </source>
</evidence>
<dbReference type="AlphaFoldDB" id="U2E6P0"/>
<evidence type="ECO:0000256" key="2">
    <source>
        <dbReference type="ARBA" id="ARBA00022679"/>
    </source>
</evidence>
<feature type="binding site" evidence="8">
    <location>
        <position position="128"/>
    </location>
    <ligand>
        <name>ATP</name>
        <dbReference type="ChEBI" id="CHEBI:30616"/>
    </ligand>
</feature>
<feature type="binding site" evidence="8">
    <location>
        <position position="116"/>
    </location>
    <ligand>
        <name>ATP</name>
        <dbReference type="ChEBI" id="CHEBI:30616"/>
    </ligand>
</feature>
<dbReference type="PANTHER" id="PTHR32057:SF14">
    <property type="entry name" value="PROTEIN ADENYLYLTRANSFERASE SELO, MITOCHONDRIAL"/>
    <property type="match status" value="1"/>
</dbReference>
<evidence type="ECO:0000256" key="3">
    <source>
        <dbReference type="ARBA" id="ARBA00022695"/>
    </source>
</evidence>
<evidence type="ECO:0000256" key="7">
    <source>
        <dbReference type="ARBA" id="ARBA00022842"/>
    </source>
</evidence>
<gene>
    <name evidence="8" type="primary">ydiU</name>
    <name evidence="8" type="synonym">selO</name>
    <name evidence="9" type="ORF">SSPSH_001494</name>
</gene>
<feature type="binding site" evidence="8">
    <location>
        <position position="95"/>
    </location>
    <ligand>
        <name>ATP</name>
        <dbReference type="ChEBI" id="CHEBI:30616"/>
    </ligand>
</feature>
<evidence type="ECO:0000256" key="8">
    <source>
        <dbReference type="HAMAP-Rule" id="MF_00692"/>
    </source>
</evidence>
<feature type="binding site" evidence="8">
    <location>
        <position position="96"/>
    </location>
    <ligand>
        <name>ATP</name>
        <dbReference type="ChEBI" id="CHEBI:30616"/>
    </ligand>
</feature>
<feature type="active site" description="Proton acceptor" evidence="8">
    <location>
        <position position="255"/>
    </location>
</feature>